<dbReference type="PANTHER" id="PTHR38846:SF1">
    <property type="entry name" value="C3H1-TYPE DOMAIN-CONTAINING PROTEIN"/>
    <property type="match status" value="1"/>
</dbReference>
<dbReference type="PANTHER" id="PTHR38846">
    <property type="entry name" value="C3H1-TYPE DOMAIN-CONTAINING PROTEIN"/>
    <property type="match status" value="1"/>
</dbReference>
<feature type="region of interest" description="Disordered" evidence="1">
    <location>
        <begin position="41"/>
        <end position="71"/>
    </location>
</feature>
<sequence length="249" mass="28418">MNLMRLALRPCPIGGSPSKVGLSLGALLCIPNNTALSAAAMSRFASTKSQKPSSQPTPKGSQDKHSQRKPRSHIKQFFAKYPGFNYNPANHYMDEFYRMTTQFRWNSKGTPIQQEQFRAARDNIDKASVLQFNDIYGTDEDDPAAWQKLFDILRIGKAPKNIIACKGRVRGFHTNLCDLVEDYARGKRIKRFNNKEELREYTVRTGKFFPQKHADAGGLLRFLLRHLFNPPSDPPAHLLSGIRKIRRQR</sequence>
<evidence type="ECO:0000313" key="2">
    <source>
        <dbReference type="EMBL" id="CAE6418991.1"/>
    </source>
</evidence>
<accession>A0A8H3AAQ8</accession>
<feature type="compositionally biased region" description="Polar residues" evidence="1">
    <location>
        <begin position="44"/>
        <end position="60"/>
    </location>
</feature>
<evidence type="ECO:0000313" key="3">
    <source>
        <dbReference type="Proteomes" id="UP000663850"/>
    </source>
</evidence>
<dbReference type="AlphaFoldDB" id="A0A8H3AAQ8"/>
<protein>
    <submittedName>
        <fullName evidence="2">Uncharacterized protein</fullName>
    </submittedName>
</protein>
<gene>
    <name evidence="2" type="ORF">RDB_LOCUS8317</name>
</gene>
<dbReference type="Proteomes" id="UP000663850">
    <property type="component" value="Unassembled WGS sequence"/>
</dbReference>
<reference evidence="2" key="1">
    <citation type="submission" date="2021-01" db="EMBL/GenBank/DDBJ databases">
        <authorList>
            <person name="Kaushik A."/>
        </authorList>
    </citation>
    <scope>NUCLEOTIDE SEQUENCE</scope>
    <source>
        <strain evidence="2">Type strain: AG8-Rh-89/</strain>
    </source>
</reference>
<evidence type="ECO:0000256" key="1">
    <source>
        <dbReference type="SAM" id="MobiDB-lite"/>
    </source>
</evidence>
<proteinExistence type="predicted"/>
<dbReference type="EMBL" id="CAJMWZ010000422">
    <property type="protein sequence ID" value="CAE6418991.1"/>
    <property type="molecule type" value="Genomic_DNA"/>
</dbReference>
<organism evidence="2 3">
    <name type="scientific">Rhizoctonia solani</name>
    <dbReference type="NCBI Taxonomy" id="456999"/>
    <lineage>
        <taxon>Eukaryota</taxon>
        <taxon>Fungi</taxon>
        <taxon>Dikarya</taxon>
        <taxon>Basidiomycota</taxon>
        <taxon>Agaricomycotina</taxon>
        <taxon>Agaricomycetes</taxon>
        <taxon>Cantharellales</taxon>
        <taxon>Ceratobasidiaceae</taxon>
        <taxon>Rhizoctonia</taxon>
    </lineage>
</organism>
<name>A0A8H3AAQ8_9AGAM</name>
<comment type="caution">
    <text evidence="2">The sequence shown here is derived from an EMBL/GenBank/DDBJ whole genome shotgun (WGS) entry which is preliminary data.</text>
</comment>